<dbReference type="Pfam" id="PF11022">
    <property type="entry name" value="ATP19"/>
    <property type="match status" value="1"/>
</dbReference>
<evidence type="ECO:0000256" key="4">
    <source>
        <dbReference type="SAM" id="Phobius"/>
    </source>
</evidence>
<keyword evidence="2" id="KW-0496">Mitochondrion</keyword>
<protein>
    <recommendedName>
        <fullName evidence="7">ATP synthase subunit K, mitochondrial</fullName>
    </recommendedName>
</protein>
<name>A0AB34KZY5_9PEZI</name>
<gene>
    <name evidence="5" type="ORF">WHR41_00874</name>
</gene>
<dbReference type="GO" id="GO:0015986">
    <property type="term" value="P:proton motive force-driven ATP synthesis"/>
    <property type="evidence" value="ECO:0007669"/>
    <property type="project" value="TreeGrafter"/>
</dbReference>
<dbReference type="AlphaFoldDB" id="A0AB34KZY5"/>
<evidence type="ECO:0000313" key="6">
    <source>
        <dbReference type="Proteomes" id="UP000803884"/>
    </source>
</evidence>
<proteinExistence type="predicted"/>
<organism evidence="5 6">
    <name type="scientific">Cladosporium halotolerans</name>
    <dbReference type="NCBI Taxonomy" id="1052096"/>
    <lineage>
        <taxon>Eukaryota</taxon>
        <taxon>Fungi</taxon>
        <taxon>Dikarya</taxon>
        <taxon>Ascomycota</taxon>
        <taxon>Pezizomycotina</taxon>
        <taxon>Dothideomycetes</taxon>
        <taxon>Dothideomycetidae</taxon>
        <taxon>Cladosporiales</taxon>
        <taxon>Cladosporiaceae</taxon>
        <taxon>Cladosporium</taxon>
    </lineage>
</organism>
<feature type="transmembrane region" description="Helical" evidence="4">
    <location>
        <begin position="15"/>
        <end position="33"/>
    </location>
</feature>
<dbReference type="EMBL" id="JAAQHG020000002">
    <property type="protein sequence ID" value="KAL1590368.1"/>
    <property type="molecule type" value="Genomic_DNA"/>
</dbReference>
<dbReference type="GO" id="GO:0031966">
    <property type="term" value="C:mitochondrial membrane"/>
    <property type="evidence" value="ECO:0007669"/>
    <property type="project" value="UniProtKB-SubCell"/>
</dbReference>
<dbReference type="RefSeq" id="XP_069233473.1">
    <property type="nucleotide sequence ID" value="XM_069369480.1"/>
</dbReference>
<evidence type="ECO:0000256" key="2">
    <source>
        <dbReference type="ARBA" id="ARBA00023128"/>
    </source>
</evidence>
<reference evidence="5 6" key="1">
    <citation type="journal article" date="2020" name="Microbiol. Resour. Announc.">
        <title>Draft Genome Sequence of a Cladosporium Species Isolated from the Mesophotic Ascidian Didemnum maculosum.</title>
        <authorList>
            <person name="Gioti A."/>
            <person name="Siaperas R."/>
            <person name="Nikolaivits E."/>
            <person name="Le Goff G."/>
            <person name="Ouazzani J."/>
            <person name="Kotoulas G."/>
            <person name="Topakas E."/>
        </authorList>
    </citation>
    <scope>NUCLEOTIDE SEQUENCE [LARGE SCALE GENOMIC DNA]</scope>
    <source>
        <strain evidence="5 6">TM138-S3</strain>
    </source>
</reference>
<keyword evidence="4" id="KW-1133">Transmembrane helix</keyword>
<evidence type="ECO:0008006" key="7">
    <source>
        <dbReference type="Google" id="ProtNLM"/>
    </source>
</evidence>
<comment type="subcellular location">
    <subcellularLocation>
        <location evidence="1">Mitochondrion membrane</location>
    </subcellularLocation>
</comment>
<keyword evidence="3 4" id="KW-0472">Membrane</keyword>
<keyword evidence="4" id="KW-0812">Transmembrane</keyword>
<dbReference type="InterPro" id="IPR021278">
    <property type="entry name" value="ATP19"/>
</dbReference>
<dbReference type="PANTHER" id="PTHR28074">
    <property type="entry name" value="ATP SYNTHASE SUBUNIT K, MITOCHONDRIAL"/>
    <property type="match status" value="1"/>
</dbReference>
<evidence type="ECO:0000256" key="1">
    <source>
        <dbReference type="ARBA" id="ARBA00004325"/>
    </source>
</evidence>
<dbReference type="GeneID" id="96002318"/>
<dbReference type="PANTHER" id="PTHR28074:SF1">
    <property type="entry name" value="ATP SYNTHASE SUBUNIT K, MITOCHONDRIAL"/>
    <property type="match status" value="1"/>
</dbReference>
<sequence length="76" mass="8088">MVVYYQLPALGKVGSHHLAMGVLGTMFGGVFLLSGGSKKVAQQGPPINASSKGEEDFIQQFLKEAEGDNAKREGKH</sequence>
<keyword evidence="6" id="KW-1185">Reference proteome</keyword>
<evidence type="ECO:0000256" key="3">
    <source>
        <dbReference type="ARBA" id="ARBA00023136"/>
    </source>
</evidence>
<accession>A0AB34KZY5</accession>
<dbReference type="Proteomes" id="UP000803884">
    <property type="component" value="Unassembled WGS sequence"/>
</dbReference>
<evidence type="ECO:0000313" key="5">
    <source>
        <dbReference type="EMBL" id="KAL1590368.1"/>
    </source>
</evidence>
<comment type="caution">
    <text evidence="5">The sequence shown here is derived from an EMBL/GenBank/DDBJ whole genome shotgun (WGS) entry which is preliminary data.</text>
</comment>